<keyword evidence="3" id="KW-1185">Reference proteome</keyword>
<name>A0ABU9XAK5_9GAMM</name>
<evidence type="ECO:0008006" key="4">
    <source>
        <dbReference type="Google" id="ProtNLM"/>
    </source>
</evidence>
<evidence type="ECO:0000313" key="2">
    <source>
        <dbReference type="EMBL" id="MEN2751060.1"/>
    </source>
</evidence>
<dbReference type="Proteomes" id="UP001461960">
    <property type="component" value="Unassembled WGS sequence"/>
</dbReference>
<accession>A0ABU9XAK5</accession>
<proteinExistence type="predicted"/>
<dbReference type="RefSeq" id="WP_299220343.1">
    <property type="nucleotide sequence ID" value="NZ_JBDGHN010000002.1"/>
</dbReference>
<reference evidence="2 3" key="1">
    <citation type="submission" date="2024-05" db="EMBL/GenBank/DDBJ databases">
        <authorList>
            <person name="Kim H.-Y."/>
            <person name="Kim E."/>
            <person name="Cai Y."/>
            <person name="Yang S.-M."/>
            <person name="Lee W."/>
        </authorList>
    </citation>
    <scope>NUCLEOTIDE SEQUENCE [LARGE SCALE GENOMIC DNA]</scope>
    <source>
        <strain evidence="2 3">FBL11</strain>
    </source>
</reference>
<keyword evidence="1" id="KW-0732">Signal</keyword>
<organism evidence="2 3">
    <name type="scientific">Psychrobacter saeujeotis</name>
    <dbReference type="NCBI Taxonomy" id="3143436"/>
    <lineage>
        <taxon>Bacteria</taxon>
        <taxon>Pseudomonadati</taxon>
        <taxon>Pseudomonadota</taxon>
        <taxon>Gammaproteobacteria</taxon>
        <taxon>Moraxellales</taxon>
        <taxon>Moraxellaceae</taxon>
        <taxon>Psychrobacter</taxon>
    </lineage>
</organism>
<comment type="caution">
    <text evidence="2">The sequence shown here is derived from an EMBL/GenBank/DDBJ whole genome shotgun (WGS) entry which is preliminary data.</text>
</comment>
<sequence length="624" mass="66755">MTGRFIPVFNIVTPYSTWKKHVIAFVVITTPLMAQANPTGFGTFTRDTNTIAGSIASGTYRTAANATGKFKVTAGPSNGYNGSSVTVGDNGVEIKNESNAGSDRDKFTYTITITPDDITSLHTIKIGQTSYTTGGNSEIARQTLSFTKNPQINLPVQATVRENPDVGYFFGAMGDYFMGKKLAGNNFSSNNTISRPQLRVDSSNGGDSGLYYYSLTALNGTGNSSSFTPTTNANGQVTFASGQKRGTLPPTPTFTNILKETSTNPNNQNTYASLNTSTVIPNNGSYVSYGIENAKSNYVVAVRNAESVTLTYEGIMKGNSAIEADVVGETYNEWVSFGVESEPYYYVFSGIVFGDNGGITAAEADASNANITSGAYSNKPDYFNGLFNSASESGIAGSTVKIVNNCDNPTITYATQSVEASGSGIGTYQLKVPITDLGSRTSVCLLEERSDTIYPIRTTTNKKIVTLENAKYEYQNNNFGRVIDQNVALVLEKEQSANDCKVTDITSLTYSKDPLSSSETGAGADIKPGNCIAYKITATNRANIDINNFVMRDILQKKGDNNAAVTSKLVNPSYQASDYASDSVPIGENGTVKTVPLSLGARTHRSFYFNTQYGTTQSDTVNTP</sequence>
<evidence type="ECO:0000313" key="3">
    <source>
        <dbReference type="Proteomes" id="UP001461960"/>
    </source>
</evidence>
<feature type="chain" id="PRO_5046160111" description="DUF11 domain-containing protein" evidence="1">
    <location>
        <begin position="37"/>
        <end position="624"/>
    </location>
</feature>
<feature type="signal peptide" evidence="1">
    <location>
        <begin position="1"/>
        <end position="36"/>
    </location>
</feature>
<protein>
    <recommendedName>
        <fullName evidence="4">DUF11 domain-containing protein</fullName>
    </recommendedName>
</protein>
<gene>
    <name evidence="2" type="ORF">AAIR29_05360</name>
</gene>
<dbReference type="EMBL" id="JBDGHN010000002">
    <property type="protein sequence ID" value="MEN2751060.1"/>
    <property type="molecule type" value="Genomic_DNA"/>
</dbReference>
<evidence type="ECO:0000256" key="1">
    <source>
        <dbReference type="SAM" id="SignalP"/>
    </source>
</evidence>